<evidence type="ECO:0000313" key="2">
    <source>
        <dbReference type="Proteomes" id="UP000461409"/>
    </source>
</evidence>
<dbReference type="AlphaFoldDB" id="A0A844X9E3"/>
<organism evidence="1 2">
    <name type="scientific">Aurantiacibacter rhizosphaerae</name>
    <dbReference type="NCBI Taxonomy" id="2691582"/>
    <lineage>
        <taxon>Bacteria</taxon>
        <taxon>Pseudomonadati</taxon>
        <taxon>Pseudomonadota</taxon>
        <taxon>Alphaproteobacteria</taxon>
        <taxon>Sphingomonadales</taxon>
        <taxon>Erythrobacteraceae</taxon>
        <taxon>Aurantiacibacter</taxon>
    </lineage>
</organism>
<dbReference type="EMBL" id="WUBR01000001">
    <property type="protein sequence ID" value="MWV26450.1"/>
    <property type="molecule type" value="Genomic_DNA"/>
</dbReference>
<name>A0A844X9E3_9SPHN</name>
<proteinExistence type="predicted"/>
<reference evidence="1 2" key="1">
    <citation type="submission" date="2019-12" db="EMBL/GenBank/DDBJ databases">
        <authorList>
            <person name="Lee S.D."/>
        </authorList>
    </citation>
    <scope>NUCLEOTIDE SEQUENCE [LARGE SCALE GENOMIC DNA]</scope>
    <source>
        <strain evidence="1 2">GH3-10</strain>
    </source>
</reference>
<keyword evidence="2" id="KW-1185">Reference proteome</keyword>
<reference evidence="1 2" key="2">
    <citation type="submission" date="2020-02" db="EMBL/GenBank/DDBJ databases">
        <title>Erythrobacter dongmakensis sp. nov., isolated from a tidal mudflat.</title>
        <authorList>
            <person name="Kim I.S."/>
        </authorList>
    </citation>
    <scope>NUCLEOTIDE SEQUENCE [LARGE SCALE GENOMIC DNA]</scope>
    <source>
        <strain evidence="1 2">GH3-10</strain>
    </source>
</reference>
<protein>
    <submittedName>
        <fullName evidence="1">Uncharacterized protein</fullName>
    </submittedName>
</protein>
<dbReference type="Pfam" id="PF20043">
    <property type="entry name" value="DUF6445"/>
    <property type="match status" value="1"/>
</dbReference>
<gene>
    <name evidence="1" type="ORF">GRF63_00905</name>
</gene>
<sequence>MTQSPLTLSPSHRASLLHFGEEAQPMLVVDDALADLDLVREIAAKHSYRPIGPFYPGVRAAISEKIAMPLVAPLLPRFQEIFGLAREPAYLECFLSLVTKSPAELAPIQRLPHFDGTEPERIAVLLYLSDDRDGGTGFYRQRATGFESVDAERYDSYLAALETGTKEHGIPPARFIDSSSPLFDRTFRIEGVANRLVAYRGNTLHCAAMPADFAPDHDPQSGRLTMNLFLRG</sequence>
<dbReference type="RefSeq" id="WP_160484142.1">
    <property type="nucleotide sequence ID" value="NZ_WUBR01000001.1"/>
</dbReference>
<comment type="caution">
    <text evidence="1">The sequence shown here is derived from an EMBL/GenBank/DDBJ whole genome shotgun (WGS) entry which is preliminary data.</text>
</comment>
<dbReference type="InterPro" id="IPR045617">
    <property type="entry name" value="DUF6445"/>
</dbReference>
<accession>A0A844X9E3</accession>
<evidence type="ECO:0000313" key="1">
    <source>
        <dbReference type="EMBL" id="MWV26450.1"/>
    </source>
</evidence>
<dbReference type="Proteomes" id="UP000461409">
    <property type="component" value="Unassembled WGS sequence"/>
</dbReference>